<evidence type="ECO:0000256" key="3">
    <source>
        <dbReference type="ARBA" id="ARBA00022502"/>
    </source>
</evidence>
<feature type="transmembrane region" description="Helical" evidence="8">
    <location>
        <begin position="135"/>
        <end position="155"/>
    </location>
</feature>
<dbReference type="Pfam" id="PF04080">
    <property type="entry name" value="Per1"/>
    <property type="match status" value="1"/>
</dbReference>
<evidence type="ECO:0000313" key="9">
    <source>
        <dbReference type="EMBL" id="OAD59828.1"/>
    </source>
</evidence>
<keyword evidence="5 8" id="KW-0732">Signal</keyword>
<comment type="function">
    <text evidence="8">Involved in the lipid remodeling steps of GPI-anchor maturation.</text>
</comment>
<keyword evidence="10" id="KW-1185">Reference proteome</keyword>
<dbReference type="EMBL" id="KQ760551">
    <property type="protein sequence ID" value="OAD59828.1"/>
    <property type="molecule type" value="Genomic_DNA"/>
</dbReference>
<evidence type="ECO:0000313" key="10">
    <source>
        <dbReference type="Proteomes" id="UP000250275"/>
    </source>
</evidence>
<dbReference type="GO" id="GO:0000139">
    <property type="term" value="C:Golgi membrane"/>
    <property type="evidence" value="ECO:0007669"/>
    <property type="project" value="UniProtKB-SubCell"/>
</dbReference>
<gene>
    <name evidence="9" type="ORF">WN48_07948</name>
</gene>
<keyword evidence="6 8" id="KW-1133">Transmembrane helix</keyword>
<dbReference type="GO" id="GO:0016788">
    <property type="term" value="F:hydrolase activity, acting on ester bonds"/>
    <property type="evidence" value="ECO:0007669"/>
    <property type="project" value="TreeGrafter"/>
</dbReference>
<dbReference type="AlphaFoldDB" id="A0A310SJJ4"/>
<protein>
    <recommendedName>
        <fullName evidence="8">Post-GPI attachment to proteins factor 3</fullName>
    </recommendedName>
</protein>
<feature type="transmembrane region" description="Helical" evidence="8">
    <location>
        <begin position="226"/>
        <end position="244"/>
    </location>
</feature>
<dbReference type="Proteomes" id="UP000250275">
    <property type="component" value="Unassembled WGS sequence"/>
</dbReference>
<feature type="transmembrane region" description="Helical" evidence="8">
    <location>
        <begin position="167"/>
        <end position="187"/>
    </location>
</feature>
<feature type="transmembrane region" description="Helical" evidence="8">
    <location>
        <begin position="105"/>
        <end position="123"/>
    </location>
</feature>
<dbReference type="GO" id="GO:0006506">
    <property type="term" value="P:GPI anchor biosynthetic process"/>
    <property type="evidence" value="ECO:0007669"/>
    <property type="project" value="UniProtKB-KW"/>
</dbReference>
<evidence type="ECO:0000256" key="8">
    <source>
        <dbReference type="RuleBase" id="RU365066"/>
    </source>
</evidence>
<dbReference type="PANTHER" id="PTHR13148">
    <property type="entry name" value="PER1-RELATED"/>
    <property type="match status" value="1"/>
</dbReference>
<comment type="similarity">
    <text evidence="2 8">Belongs to the PGAP3 family.</text>
</comment>
<feature type="chain" id="PRO_5016480792" description="Post-GPI attachment to proteins factor 3" evidence="8">
    <location>
        <begin position="23"/>
        <end position="324"/>
    </location>
</feature>
<organism evidence="9 10">
    <name type="scientific">Eufriesea mexicana</name>
    <dbReference type="NCBI Taxonomy" id="516756"/>
    <lineage>
        <taxon>Eukaryota</taxon>
        <taxon>Metazoa</taxon>
        <taxon>Ecdysozoa</taxon>
        <taxon>Arthropoda</taxon>
        <taxon>Hexapoda</taxon>
        <taxon>Insecta</taxon>
        <taxon>Pterygota</taxon>
        <taxon>Neoptera</taxon>
        <taxon>Endopterygota</taxon>
        <taxon>Hymenoptera</taxon>
        <taxon>Apocrita</taxon>
        <taxon>Aculeata</taxon>
        <taxon>Apoidea</taxon>
        <taxon>Anthophila</taxon>
        <taxon>Apidae</taxon>
        <taxon>Eufriesea</taxon>
    </lineage>
</organism>
<dbReference type="OrthoDB" id="419770at2759"/>
<keyword evidence="7 8" id="KW-0472">Membrane</keyword>
<name>A0A310SJJ4_9HYME</name>
<feature type="transmembrane region" description="Helical" evidence="8">
    <location>
        <begin position="276"/>
        <end position="298"/>
    </location>
</feature>
<comment type="subcellular location">
    <subcellularLocation>
        <location evidence="1">Endomembrane system</location>
        <topology evidence="1">Multi-pass membrane protein</topology>
    </subcellularLocation>
    <subcellularLocation>
        <location evidence="8">Golgi apparatus membrane</location>
        <topology evidence="8">Multi-pass membrane protein</topology>
    </subcellularLocation>
</comment>
<evidence type="ECO:0000256" key="4">
    <source>
        <dbReference type="ARBA" id="ARBA00022692"/>
    </source>
</evidence>
<feature type="transmembrane region" description="Helical" evidence="8">
    <location>
        <begin position="251"/>
        <end position="270"/>
    </location>
</feature>
<evidence type="ECO:0000256" key="6">
    <source>
        <dbReference type="ARBA" id="ARBA00022989"/>
    </source>
</evidence>
<dbReference type="InterPro" id="IPR007217">
    <property type="entry name" value="Per1-like"/>
</dbReference>
<accession>A0A310SJJ4</accession>
<dbReference type="PANTHER" id="PTHR13148:SF0">
    <property type="entry name" value="POST-GPI ATTACHMENT TO PROTEINS FACTOR 3"/>
    <property type="match status" value="1"/>
</dbReference>
<dbReference type="GO" id="GO:0005789">
    <property type="term" value="C:endoplasmic reticulum membrane"/>
    <property type="evidence" value="ECO:0007669"/>
    <property type="project" value="TreeGrafter"/>
</dbReference>
<evidence type="ECO:0000256" key="1">
    <source>
        <dbReference type="ARBA" id="ARBA00004127"/>
    </source>
</evidence>
<keyword evidence="4 8" id="KW-0812">Transmembrane</keyword>
<feature type="signal peptide" evidence="8">
    <location>
        <begin position="1"/>
        <end position="22"/>
    </location>
</feature>
<sequence>MTNLKWFLIFVFEMFLITDIHGSIGDKSQFYNLCLEICRDSNCVNDQKFKVLPSLSLRLLHWSCKEDCSYSCIWKTVDYFTFHGLKVPQFHGKWPFIRLFGCQEPASVIFSILNFYAHITMYWKFKRKCEYTYPMFYIWTYFSLVCMHCWFWSSIFHARDTAFTEVMDYSCAFIMVLTLLYCMLLLITYKSTKLFTVITCGYLSILYSHLSYLWSGYINYDYNMKFNVVIGFLTFVITMMWWHYNHKKLSYIYLIGWFNILIVFVTILEVADFAPIFWIFDAHSLWHASTVPLTILLYRFMMADCSYLNTCYSKLILDINHHVH</sequence>
<keyword evidence="3 8" id="KW-0337">GPI-anchor biosynthesis</keyword>
<reference evidence="9 10" key="1">
    <citation type="submission" date="2015-07" db="EMBL/GenBank/DDBJ databases">
        <title>The genome of Eufriesea mexicana.</title>
        <authorList>
            <person name="Pan H."/>
            <person name="Kapheim K."/>
        </authorList>
    </citation>
    <scope>NUCLEOTIDE SEQUENCE [LARGE SCALE GENOMIC DNA]</scope>
    <source>
        <strain evidence="9">0111107269</strain>
        <tissue evidence="9">Whole body</tissue>
    </source>
</reference>
<evidence type="ECO:0000256" key="2">
    <source>
        <dbReference type="ARBA" id="ARBA00006387"/>
    </source>
</evidence>
<keyword evidence="8" id="KW-0333">Golgi apparatus</keyword>
<evidence type="ECO:0000256" key="7">
    <source>
        <dbReference type="ARBA" id="ARBA00023136"/>
    </source>
</evidence>
<feature type="transmembrane region" description="Helical" evidence="8">
    <location>
        <begin position="194"/>
        <end position="214"/>
    </location>
</feature>
<proteinExistence type="inferred from homology"/>
<evidence type="ECO:0000256" key="5">
    <source>
        <dbReference type="ARBA" id="ARBA00022729"/>
    </source>
</evidence>